<dbReference type="AlphaFoldDB" id="A0A9D5AZJ6"/>
<evidence type="ECO:0000313" key="1">
    <source>
        <dbReference type="EMBL" id="KAI5424836.1"/>
    </source>
</evidence>
<dbReference type="Proteomes" id="UP001058974">
    <property type="component" value="Chromosome 3"/>
</dbReference>
<keyword evidence="2" id="KW-1185">Reference proteome</keyword>
<reference evidence="1 2" key="1">
    <citation type="journal article" date="2022" name="Nat. Genet.">
        <title>Improved pea reference genome and pan-genome highlight genomic features and evolutionary characteristics.</title>
        <authorList>
            <person name="Yang T."/>
            <person name="Liu R."/>
            <person name="Luo Y."/>
            <person name="Hu S."/>
            <person name="Wang D."/>
            <person name="Wang C."/>
            <person name="Pandey M.K."/>
            <person name="Ge S."/>
            <person name="Xu Q."/>
            <person name="Li N."/>
            <person name="Li G."/>
            <person name="Huang Y."/>
            <person name="Saxena R.K."/>
            <person name="Ji Y."/>
            <person name="Li M."/>
            <person name="Yan X."/>
            <person name="He Y."/>
            <person name="Liu Y."/>
            <person name="Wang X."/>
            <person name="Xiang C."/>
            <person name="Varshney R.K."/>
            <person name="Ding H."/>
            <person name="Gao S."/>
            <person name="Zong X."/>
        </authorList>
    </citation>
    <scope>NUCLEOTIDE SEQUENCE [LARGE SCALE GENOMIC DNA]</scope>
    <source>
        <strain evidence="1 2">cv. Zhongwan 6</strain>
    </source>
</reference>
<dbReference type="EMBL" id="JAMSHJ010000003">
    <property type="protein sequence ID" value="KAI5424836.1"/>
    <property type="molecule type" value="Genomic_DNA"/>
</dbReference>
<comment type="caution">
    <text evidence="1">The sequence shown here is derived from an EMBL/GenBank/DDBJ whole genome shotgun (WGS) entry which is preliminary data.</text>
</comment>
<protein>
    <submittedName>
        <fullName evidence="1">Uncharacterized protein</fullName>
    </submittedName>
</protein>
<proteinExistence type="predicted"/>
<sequence>MEHVKDLLDDRRDWNLEMLNRTFPQNIVDVILTEKPPNQERGVDICIWKGNHSSLFSITSAYELIRCITDKYWSSHKFWYQKNQRKHNKDYVMPYNLKNNICREVARYKESCSLLKKVTQLRKVIQMIKWTPPNEAWFTLNTNGVVKKNKEAGCRGLTQELGVEDVYHALTRNKPITMFNKNMLVNMEQKLSRDWDIRLSYGGDSVLFVGFGRGGLSPGRSLAILALELLLDTTTDGKIIFQAKFKRSNKLILTASRRKFSAFWLTPRILLRTMAMVECFGVNSDLLDPPVKKQ</sequence>
<gene>
    <name evidence="1" type="ORF">KIW84_030863</name>
</gene>
<organism evidence="1 2">
    <name type="scientific">Pisum sativum</name>
    <name type="common">Garden pea</name>
    <name type="synonym">Lathyrus oleraceus</name>
    <dbReference type="NCBI Taxonomy" id="3888"/>
    <lineage>
        <taxon>Eukaryota</taxon>
        <taxon>Viridiplantae</taxon>
        <taxon>Streptophyta</taxon>
        <taxon>Embryophyta</taxon>
        <taxon>Tracheophyta</taxon>
        <taxon>Spermatophyta</taxon>
        <taxon>Magnoliopsida</taxon>
        <taxon>eudicotyledons</taxon>
        <taxon>Gunneridae</taxon>
        <taxon>Pentapetalae</taxon>
        <taxon>rosids</taxon>
        <taxon>fabids</taxon>
        <taxon>Fabales</taxon>
        <taxon>Fabaceae</taxon>
        <taxon>Papilionoideae</taxon>
        <taxon>50 kb inversion clade</taxon>
        <taxon>NPAAA clade</taxon>
        <taxon>Hologalegina</taxon>
        <taxon>IRL clade</taxon>
        <taxon>Fabeae</taxon>
        <taxon>Lathyrus</taxon>
    </lineage>
</organism>
<name>A0A9D5AZJ6_PEA</name>
<dbReference type="Gramene" id="Psat03G0086300-T1">
    <property type="protein sequence ID" value="KAI5424836.1"/>
    <property type="gene ID" value="KIW84_030863"/>
</dbReference>
<evidence type="ECO:0000313" key="2">
    <source>
        <dbReference type="Proteomes" id="UP001058974"/>
    </source>
</evidence>
<accession>A0A9D5AZJ6</accession>